<evidence type="ECO:0000256" key="10">
    <source>
        <dbReference type="ARBA" id="ARBA00023077"/>
    </source>
</evidence>
<evidence type="ECO:0000256" key="9">
    <source>
        <dbReference type="ARBA" id="ARBA00023065"/>
    </source>
</evidence>
<evidence type="ECO:0000256" key="4">
    <source>
        <dbReference type="ARBA" id="ARBA00022452"/>
    </source>
</evidence>
<gene>
    <name evidence="18" type="primary">pupB</name>
    <name evidence="18" type="ORF">PS710_04529</name>
</gene>
<dbReference type="Pfam" id="PF00593">
    <property type="entry name" value="TonB_dep_Rec_b-barrel"/>
    <property type="match status" value="1"/>
</dbReference>
<keyword evidence="10 16" id="KW-0798">TonB box</keyword>
<evidence type="ECO:0000313" key="19">
    <source>
        <dbReference type="Proteomes" id="UP000381093"/>
    </source>
</evidence>
<dbReference type="InterPro" id="IPR000531">
    <property type="entry name" value="Beta-barrel_TonB"/>
</dbReference>
<evidence type="ECO:0000256" key="2">
    <source>
        <dbReference type="ARBA" id="ARBA00009810"/>
    </source>
</evidence>
<keyword evidence="11 14" id="KW-0472">Membrane</keyword>
<dbReference type="NCBIfam" id="TIGR01783">
    <property type="entry name" value="TonB-siderophor"/>
    <property type="match status" value="1"/>
</dbReference>
<dbReference type="Pfam" id="PF07660">
    <property type="entry name" value="STN"/>
    <property type="match status" value="1"/>
</dbReference>
<organism evidence="18 19">
    <name type="scientific">Pseudomonas fluorescens</name>
    <dbReference type="NCBI Taxonomy" id="294"/>
    <lineage>
        <taxon>Bacteria</taxon>
        <taxon>Pseudomonadati</taxon>
        <taxon>Pseudomonadota</taxon>
        <taxon>Gammaproteobacteria</taxon>
        <taxon>Pseudomonadales</taxon>
        <taxon>Pseudomonadaceae</taxon>
        <taxon>Pseudomonas</taxon>
    </lineage>
</organism>
<evidence type="ECO:0000256" key="8">
    <source>
        <dbReference type="ARBA" id="ARBA00023004"/>
    </source>
</evidence>
<accession>A0A5E7ED77</accession>
<proteinExistence type="inferred from homology"/>
<dbReference type="SUPFAM" id="SSF56935">
    <property type="entry name" value="Porins"/>
    <property type="match status" value="1"/>
</dbReference>
<dbReference type="GO" id="GO:0038023">
    <property type="term" value="F:signaling receptor activity"/>
    <property type="evidence" value="ECO:0007669"/>
    <property type="project" value="InterPro"/>
</dbReference>
<dbReference type="PROSITE" id="PS01156">
    <property type="entry name" value="TONB_DEPENDENT_REC_2"/>
    <property type="match status" value="1"/>
</dbReference>
<evidence type="ECO:0000256" key="3">
    <source>
        <dbReference type="ARBA" id="ARBA00022448"/>
    </source>
</evidence>
<evidence type="ECO:0000256" key="6">
    <source>
        <dbReference type="ARBA" id="ARBA00022692"/>
    </source>
</evidence>
<dbReference type="InterPro" id="IPR010105">
    <property type="entry name" value="TonB_sidphr_rcpt"/>
</dbReference>
<comment type="subcellular location">
    <subcellularLocation>
        <location evidence="1 14">Cell outer membrane</location>
        <topology evidence="1 14">Multi-pass membrane protein</topology>
    </subcellularLocation>
</comment>
<dbReference type="InterPro" id="IPR010917">
    <property type="entry name" value="TonB_rcpt_CS"/>
</dbReference>
<dbReference type="Gene3D" id="2.40.170.20">
    <property type="entry name" value="TonB-dependent receptor, beta-barrel domain"/>
    <property type="match status" value="1"/>
</dbReference>
<keyword evidence="9" id="KW-0406">Ion transport</keyword>
<keyword evidence="8" id="KW-0408">Iron</keyword>
<dbReference type="CDD" id="cd01347">
    <property type="entry name" value="ligand_gated_channel"/>
    <property type="match status" value="1"/>
</dbReference>
<dbReference type="PROSITE" id="PS52016">
    <property type="entry name" value="TONB_DEPENDENT_REC_3"/>
    <property type="match status" value="1"/>
</dbReference>
<evidence type="ECO:0000256" key="12">
    <source>
        <dbReference type="ARBA" id="ARBA00023170"/>
    </source>
</evidence>
<keyword evidence="7" id="KW-0732">Signal</keyword>
<keyword evidence="4 14" id="KW-1134">Transmembrane beta strand</keyword>
<evidence type="ECO:0000256" key="11">
    <source>
        <dbReference type="ARBA" id="ARBA00023136"/>
    </source>
</evidence>
<evidence type="ECO:0000259" key="17">
    <source>
        <dbReference type="SMART" id="SM00965"/>
    </source>
</evidence>
<dbReference type="Proteomes" id="UP000381093">
    <property type="component" value="Unassembled WGS sequence"/>
</dbReference>
<dbReference type="EMBL" id="CABVHW010000018">
    <property type="protein sequence ID" value="VVO24668.1"/>
    <property type="molecule type" value="Genomic_DNA"/>
</dbReference>
<evidence type="ECO:0000256" key="13">
    <source>
        <dbReference type="ARBA" id="ARBA00023237"/>
    </source>
</evidence>
<dbReference type="InterPro" id="IPR012910">
    <property type="entry name" value="Plug_dom"/>
</dbReference>
<dbReference type="Gene3D" id="2.170.130.10">
    <property type="entry name" value="TonB-dependent receptor, plug domain"/>
    <property type="match status" value="1"/>
</dbReference>
<keyword evidence="6 14" id="KW-0812">Transmembrane</keyword>
<feature type="short sequence motif" description="TonB C-terminal box" evidence="15">
    <location>
        <begin position="796"/>
        <end position="813"/>
    </location>
</feature>
<dbReference type="GO" id="GO:0015891">
    <property type="term" value="P:siderophore transport"/>
    <property type="evidence" value="ECO:0007669"/>
    <property type="project" value="InterPro"/>
</dbReference>
<feature type="domain" description="Secretin/TonB short N-terminal" evidence="17">
    <location>
        <begin position="78"/>
        <end position="129"/>
    </location>
</feature>
<dbReference type="FunFam" id="2.170.130.10:FF:000010">
    <property type="entry name" value="Ferripyoverdine receptor"/>
    <property type="match status" value="1"/>
</dbReference>
<dbReference type="InterPro" id="IPR036942">
    <property type="entry name" value="Beta-barrel_TonB_sf"/>
</dbReference>
<evidence type="ECO:0000256" key="5">
    <source>
        <dbReference type="ARBA" id="ARBA00022496"/>
    </source>
</evidence>
<name>A0A5E7ED77_PSEFL</name>
<keyword evidence="5" id="KW-0410">Iron transport</keyword>
<dbReference type="SMART" id="SM00965">
    <property type="entry name" value="STN"/>
    <property type="match status" value="1"/>
</dbReference>
<sequence length="813" mass="89075">MGKQLVDFTGRKGRVWHFSLKQNLAGAVVQGIACMAATAPLLMLPNWAQAAEQTQEDFDIPAGPLAPALTRFGQTAHILLSYATSLTEGQTTPGIKGRYDVDQGLAILLAGTGLEASRGANGNYSLQTSASDALELGAVSISGKAPGSTTEGTGLYTTYSSSSSTRLNLTPRQTPQSLTVMTRQRLDDQRLSTLTDTMEATPGITVIRDGLGAETDAYWSRGFVIQNYEIDGVPTNTRLDNYSQSMAMYDRVEIVRGATGLISGMGNPSATINLIRKRPTAEVQASITGEAGTWDRYGTGLDVSGPLTESGNVRGRLVADYKTESAWIDRFNQQSQLVYGISEFDLSEDTLLTMGFSYQRTDVDSPLRTGLPTRFSTGERTNLTRSINGAPDWSYNDHEQTSFFTSIEQQLGNGWSGKIEFTHAENTFDEVFNYVMGDLNKDGSGTSQLPVRFSGTPRQDNLDLYVTGPFSLFGREHELIGGMTLSKYKESVPGWGGWQYDYAASPAGSIDNLFTWDGNSAKPDFIESGKSSIDETQYAAYLTSRFSVTDDLSLILGSRVIDWKRDTTDSPYDGLETEVNRKENGVFIPYAGVVYDLNDTWSVYASYTSIFNPQASWVTDEDNKPLDPMEGKGYEIGLKGTHLDGKLNSSLALFKLEQDNLAIWQHDNVYSAEQDTTSKGVELEFNGELADGWQASLGYAYSVTTDADDSRINTMLPRNSIKTFTSYRLQGPLDKLTVGGGVNWQSKTGNDLHTFTQGSYAIANLLARYDISRNLSASVNLNNVFDREYYSSPALSGNYGAPRNVMTSFKYNF</sequence>
<dbReference type="AlphaFoldDB" id="A0A5E7ED77"/>
<dbReference type="Pfam" id="PF07715">
    <property type="entry name" value="Plug"/>
    <property type="match status" value="1"/>
</dbReference>
<evidence type="ECO:0000256" key="14">
    <source>
        <dbReference type="PROSITE-ProRule" id="PRU01360"/>
    </source>
</evidence>
<keyword evidence="12 18" id="KW-0675">Receptor</keyword>
<dbReference type="InterPro" id="IPR037066">
    <property type="entry name" value="Plug_dom_sf"/>
</dbReference>
<evidence type="ECO:0000256" key="16">
    <source>
        <dbReference type="RuleBase" id="RU003357"/>
    </source>
</evidence>
<dbReference type="PANTHER" id="PTHR32552">
    <property type="entry name" value="FERRICHROME IRON RECEPTOR-RELATED"/>
    <property type="match status" value="1"/>
</dbReference>
<dbReference type="InterPro" id="IPR039426">
    <property type="entry name" value="TonB-dep_rcpt-like"/>
</dbReference>
<dbReference type="GO" id="GO:0009279">
    <property type="term" value="C:cell outer membrane"/>
    <property type="evidence" value="ECO:0007669"/>
    <property type="project" value="UniProtKB-SubCell"/>
</dbReference>
<evidence type="ECO:0000256" key="15">
    <source>
        <dbReference type="PROSITE-ProRule" id="PRU10144"/>
    </source>
</evidence>
<dbReference type="PANTHER" id="PTHR32552:SF74">
    <property type="entry name" value="HYDROXAMATE SIDEROPHORE RECEPTOR FHUE"/>
    <property type="match status" value="1"/>
</dbReference>
<evidence type="ECO:0000256" key="1">
    <source>
        <dbReference type="ARBA" id="ARBA00004571"/>
    </source>
</evidence>
<protein>
    <submittedName>
        <fullName evidence="18">Ferric-pseudobactin BN7/BN8 receptor</fullName>
    </submittedName>
</protein>
<keyword evidence="3 14" id="KW-0813">Transport</keyword>
<keyword evidence="13 14" id="KW-0998">Cell outer membrane</keyword>
<dbReference type="InterPro" id="IPR011662">
    <property type="entry name" value="Secretin/TonB_short_N"/>
</dbReference>
<dbReference type="Gene3D" id="3.55.50.30">
    <property type="match status" value="1"/>
</dbReference>
<evidence type="ECO:0000313" key="18">
    <source>
        <dbReference type="EMBL" id="VVO24668.1"/>
    </source>
</evidence>
<reference evidence="18 19" key="1">
    <citation type="submission" date="2019-09" db="EMBL/GenBank/DDBJ databases">
        <authorList>
            <person name="Chandra G."/>
            <person name="Truman W A."/>
        </authorList>
    </citation>
    <scope>NUCLEOTIDE SEQUENCE [LARGE SCALE GENOMIC DNA]</scope>
    <source>
        <strain evidence="18">PS710</strain>
    </source>
</reference>
<comment type="similarity">
    <text evidence="2 14 16">Belongs to the TonB-dependent receptor family.</text>
</comment>
<dbReference type="GO" id="GO:0015344">
    <property type="term" value="F:siderophore uptake transmembrane transporter activity"/>
    <property type="evidence" value="ECO:0007669"/>
    <property type="project" value="TreeGrafter"/>
</dbReference>
<evidence type="ECO:0000256" key="7">
    <source>
        <dbReference type="ARBA" id="ARBA00022729"/>
    </source>
</evidence>